<keyword evidence="8" id="KW-1185">Reference proteome</keyword>
<dbReference type="SMR" id="Q21717"/>
<dbReference type="UCSC" id="R04D3.9">
    <property type="organism name" value="c. elegans"/>
</dbReference>
<dbReference type="GeneID" id="187577"/>
<feature type="transmembrane region" description="Helical" evidence="6">
    <location>
        <begin position="234"/>
        <end position="255"/>
    </location>
</feature>
<dbReference type="Gene3D" id="1.20.1070.10">
    <property type="entry name" value="Rhodopsin 7-helix transmembrane proteins"/>
    <property type="match status" value="1"/>
</dbReference>
<dbReference type="WormBase" id="R04D3.9">
    <property type="protein sequence ID" value="CE51363"/>
    <property type="gene ID" value="WBGene00005121"/>
    <property type="gene designation" value="srd-43"/>
</dbReference>
<dbReference type="HOGENOM" id="CLU_057924_2_0_1"/>
<dbReference type="InterPro" id="IPR050920">
    <property type="entry name" value="Nematode_rcpt-like_delta"/>
</dbReference>
<dbReference type="CTD" id="187577"/>
<dbReference type="PANTHER" id="PTHR22945">
    <property type="entry name" value="SERPENTINE RECEPTOR, CLASS D DELTA"/>
    <property type="match status" value="1"/>
</dbReference>
<evidence type="ECO:0000256" key="2">
    <source>
        <dbReference type="ARBA" id="ARBA00009166"/>
    </source>
</evidence>
<evidence type="ECO:0000313" key="8">
    <source>
        <dbReference type="Proteomes" id="UP000001940"/>
    </source>
</evidence>
<dbReference type="PIR" id="T23903">
    <property type="entry name" value="T23903"/>
</dbReference>
<dbReference type="GO" id="GO:0016020">
    <property type="term" value="C:membrane"/>
    <property type="evidence" value="ECO:0007669"/>
    <property type="project" value="UniProtKB-SubCell"/>
</dbReference>
<keyword evidence="4 6" id="KW-1133">Transmembrane helix</keyword>
<dbReference type="Pfam" id="PF10317">
    <property type="entry name" value="7TM_GPCR_Srd"/>
    <property type="match status" value="1"/>
</dbReference>
<dbReference type="Proteomes" id="UP000001940">
    <property type="component" value="Chromosome X"/>
</dbReference>
<evidence type="ECO:0000256" key="3">
    <source>
        <dbReference type="ARBA" id="ARBA00022692"/>
    </source>
</evidence>
<dbReference type="InterPro" id="IPR019421">
    <property type="entry name" value="7TM_GPCR_serpentine_rcpt_Srd"/>
</dbReference>
<evidence type="ECO:0000256" key="4">
    <source>
        <dbReference type="ARBA" id="ARBA00022989"/>
    </source>
</evidence>
<name>Q21717_CAEEL</name>
<feature type="transmembrane region" description="Helical" evidence="6">
    <location>
        <begin position="127"/>
        <end position="153"/>
    </location>
</feature>
<organism evidence="7 8">
    <name type="scientific">Caenorhabditis elegans</name>
    <dbReference type="NCBI Taxonomy" id="6239"/>
    <lineage>
        <taxon>Eukaryota</taxon>
        <taxon>Metazoa</taxon>
        <taxon>Ecdysozoa</taxon>
        <taxon>Nematoda</taxon>
        <taxon>Chromadorea</taxon>
        <taxon>Rhabditida</taxon>
        <taxon>Rhabditina</taxon>
        <taxon>Rhabditomorpha</taxon>
        <taxon>Rhabditoidea</taxon>
        <taxon>Rhabditidae</taxon>
        <taxon>Peloderinae</taxon>
        <taxon>Caenorhabditis</taxon>
    </lineage>
</organism>
<evidence type="ECO:0000256" key="1">
    <source>
        <dbReference type="ARBA" id="ARBA00004141"/>
    </source>
</evidence>
<reference evidence="7 8" key="1">
    <citation type="journal article" date="1998" name="Science">
        <title>Genome sequence of the nematode C. elegans: a platform for investigating biology.</title>
        <authorList>
            <consortium name="The C. elegans sequencing consortium"/>
            <person name="Sulson J.E."/>
            <person name="Waterston R."/>
        </authorList>
    </citation>
    <scope>NUCLEOTIDE SEQUENCE [LARGE SCALE GENOMIC DNA]</scope>
    <source>
        <strain evidence="7 8">Bristol N2</strain>
    </source>
</reference>
<dbReference type="OrthoDB" id="5830766at2759"/>
<evidence type="ECO:0000313" key="7">
    <source>
        <dbReference type="EMBL" id="CAA94167.2"/>
    </source>
</evidence>
<dbReference type="KEGG" id="cel:CELE_R04D3.9"/>
<dbReference type="PaxDb" id="6239-R04D3.9"/>
<dbReference type="RefSeq" id="NP_001309448.1">
    <property type="nucleotide sequence ID" value="NM_001322642.1"/>
</dbReference>
<keyword evidence="3 6" id="KW-0812">Transmembrane</keyword>
<keyword evidence="5 6" id="KW-0472">Membrane</keyword>
<protein>
    <submittedName>
        <fullName evidence="7">Serpentine Receptor, class D (Delta)</fullName>
    </submittedName>
</protein>
<dbReference type="eggNOG" id="ENOG502RT62">
    <property type="taxonomic scope" value="Eukaryota"/>
</dbReference>
<evidence type="ECO:0000256" key="6">
    <source>
        <dbReference type="SAM" id="Phobius"/>
    </source>
</evidence>
<dbReference type="PANTHER" id="PTHR22945:SF51">
    <property type="entry name" value="SERPENTINE RECEPTOR, CLASS D (DELTA)-RELATED"/>
    <property type="match status" value="1"/>
</dbReference>
<dbReference type="AGR" id="WB:WBGene00005121"/>
<feature type="transmembrane region" description="Helical" evidence="6">
    <location>
        <begin position="82"/>
        <end position="107"/>
    </location>
</feature>
<feature type="transmembrane region" description="Helical" evidence="6">
    <location>
        <begin position="12"/>
        <end position="29"/>
    </location>
</feature>
<accession>Q21717</accession>
<dbReference type="SUPFAM" id="SSF81321">
    <property type="entry name" value="Family A G protein-coupled receptor-like"/>
    <property type="match status" value="1"/>
</dbReference>
<evidence type="ECO:0000256" key="5">
    <source>
        <dbReference type="ARBA" id="ARBA00023136"/>
    </source>
</evidence>
<proteinExistence type="inferred from homology"/>
<dbReference type="AlphaFoldDB" id="Q21717"/>
<dbReference type="EMBL" id="BX284606">
    <property type="protein sequence ID" value="CAA94167.2"/>
    <property type="molecule type" value="Genomic_DNA"/>
</dbReference>
<feature type="transmembrane region" description="Helical" evidence="6">
    <location>
        <begin position="267"/>
        <end position="288"/>
    </location>
</feature>
<dbReference type="FunCoup" id="Q21717">
    <property type="interactions" value="10"/>
</dbReference>
<feature type="transmembrane region" description="Helical" evidence="6">
    <location>
        <begin position="186"/>
        <end position="205"/>
    </location>
</feature>
<keyword evidence="7" id="KW-0675">Receptor</keyword>
<gene>
    <name evidence="7 9" type="primary">srd-43</name>
    <name evidence="7" type="ORF">CELE_R04D3.9</name>
    <name evidence="9" type="ORF">R04D3.9</name>
</gene>
<comment type="subcellular location">
    <subcellularLocation>
        <location evidence="1">Membrane</location>
        <topology evidence="1">Multi-pass membrane protein</topology>
    </subcellularLocation>
</comment>
<sequence length="320" mass="36539">MYREILTVFDPLVFIVSLCFQSTLIYTIIRHSPKNISTLKSILLINSCFQLVQSSMAFFSQVRYVSNLVPLELWSYGPCRHFEAFICYSTFHVLQTSSLISALTVFLTTFMKYQAAKHVHLSEKKTWVVVCTILAIILVSTGCAISLVIMQALPLEIRQKYILINQSLDEYSVIGIVDYSVLPSRINATIVNGLVIILPITCLLLRRKILKLLTGPDRSSDALHSQNRIFIQGLTLQIFCHTLVYVPIFVCSSISLVTKTEYIFPQYFIFVLPHLTTVIDPAVTMYFVTPYRKKLIIWLRLKNNKMHSIAHSTFVVSVNQ</sequence>
<dbReference type="InParanoid" id="Q21717"/>
<evidence type="ECO:0000313" key="9">
    <source>
        <dbReference type="WormBase" id="R04D3.9"/>
    </source>
</evidence>
<comment type="similarity">
    <text evidence="2">Belongs to the nematode receptor-like protein srd family.</text>
</comment>